<feature type="transmembrane region" description="Helical" evidence="1">
    <location>
        <begin position="106"/>
        <end position="129"/>
    </location>
</feature>
<keyword evidence="3" id="KW-1185">Reference proteome</keyword>
<dbReference type="EMBL" id="PYGD01000007">
    <property type="protein sequence ID" value="PSK90600.1"/>
    <property type="molecule type" value="Genomic_DNA"/>
</dbReference>
<protein>
    <submittedName>
        <fullName evidence="2">Uncharacterized protein</fullName>
    </submittedName>
</protein>
<keyword evidence="1" id="KW-0472">Membrane</keyword>
<name>A0A2P8D066_9BACT</name>
<keyword evidence="1" id="KW-0812">Transmembrane</keyword>
<dbReference type="Proteomes" id="UP000240572">
    <property type="component" value="Unassembled WGS sequence"/>
</dbReference>
<dbReference type="RefSeq" id="WP_106523885.1">
    <property type="nucleotide sequence ID" value="NZ_PYGD01000007.1"/>
</dbReference>
<organism evidence="2 3">
    <name type="scientific">Taibaiella chishuiensis</name>
    <dbReference type="NCBI Taxonomy" id="1434707"/>
    <lineage>
        <taxon>Bacteria</taxon>
        <taxon>Pseudomonadati</taxon>
        <taxon>Bacteroidota</taxon>
        <taxon>Chitinophagia</taxon>
        <taxon>Chitinophagales</taxon>
        <taxon>Chitinophagaceae</taxon>
        <taxon>Taibaiella</taxon>
    </lineage>
</organism>
<evidence type="ECO:0000256" key="1">
    <source>
        <dbReference type="SAM" id="Phobius"/>
    </source>
</evidence>
<keyword evidence="1" id="KW-1133">Transmembrane helix</keyword>
<sequence length="137" mass="15819">MIYDYLFYKSYQLATKSKNWKDTPVFFATIVMAWCLILNFASILFLIEALTKNKMAFGPYISKMNNIKYIFGIVLITAIWMYYSHKNRWKKIITRYQEREGETANIHPAIVVIVACGLSFILGALSAMYKNGDGIFG</sequence>
<feature type="transmembrane region" description="Helical" evidence="1">
    <location>
        <begin position="67"/>
        <end position="85"/>
    </location>
</feature>
<evidence type="ECO:0000313" key="2">
    <source>
        <dbReference type="EMBL" id="PSK90600.1"/>
    </source>
</evidence>
<feature type="transmembrane region" description="Helical" evidence="1">
    <location>
        <begin position="25"/>
        <end position="47"/>
    </location>
</feature>
<reference evidence="2 3" key="1">
    <citation type="submission" date="2018-03" db="EMBL/GenBank/DDBJ databases">
        <title>Genomic Encyclopedia of Type Strains, Phase III (KMG-III): the genomes of soil and plant-associated and newly described type strains.</title>
        <authorList>
            <person name="Whitman W."/>
        </authorList>
    </citation>
    <scope>NUCLEOTIDE SEQUENCE [LARGE SCALE GENOMIC DNA]</scope>
    <source>
        <strain evidence="2 3">CGMCC 1.12700</strain>
    </source>
</reference>
<gene>
    <name evidence="2" type="ORF">B0I18_10710</name>
</gene>
<proteinExistence type="predicted"/>
<accession>A0A2P8D066</accession>
<dbReference type="AlphaFoldDB" id="A0A2P8D066"/>
<evidence type="ECO:0000313" key="3">
    <source>
        <dbReference type="Proteomes" id="UP000240572"/>
    </source>
</evidence>
<comment type="caution">
    <text evidence="2">The sequence shown here is derived from an EMBL/GenBank/DDBJ whole genome shotgun (WGS) entry which is preliminary data.</text>
</comment>
<dbReference type="OrthoDB" id="1123272at2"/>